<dbReference type="Pfam" id="PF07980">
    <property type="entry name" value="SusD_RagB"/>
    <property type="match status" value="1"/>
</dbReference>
<organism evidence="9 10">
    <name type="scientific">Lentiprolixibacter aurantiacus</name>
    <dbReference type="NCBI Taxonomy" id="2993939"/>
    <lineage>
        <taxon>Bacteria</taxon>
        <taxon>Pseudomonadati</taxon>
        <taxon>Bacteroidota</taxon>
        <taxon>Flavobacteriia</taxon>
        <taxon>Flavobacteriales</taxon>
        <taxon>Flavobacteriaceae</taxon>
        <taxon>Lentiprolixibacter</taxon>
    </lineage>
</organism>
<dbReference type="Gene3D" id="1.25.40.390">
    <property type="match status" value="1"/>
</dbReference>
<dbReference type="Proteomes" id="UP001207116">
    <property type="component" value="Unassembled WGS sequence"/>
</dbReference>
<evidence type="ECO:0000256" key="1">
    <source>
        <dbReference type="ARBA" id="ARBA00004442"/>
    </source>
</evidence>
<name>A0AAE3MNY6_9FLAO</name>
<proteinExistence type="inferred from homology"/>
<dbReference type="InterPro" id="IPR033985">
    <property type="entry name" value="SusD-like_N"/>
</dbReference>
<dbReference type="SUPFAM" id="SSF48452">
    <property type="entry name" value="TPR-like"/>
    <property type="match status" value="1"/>
</dbReference>
<evidence type="ECO:0000313" key="10">
    <source>
        <dbReference type="Proteomes" id="UP001207116"/>
    </source>
</evidence>
<dbReference type="PROSITE" id="PS51257">
    <property type="entry name" value="PROKAR_LIPOPROTEIN"/>
    <property type="match status" value="1"/>
</dbReference>
<keyword evidence="4" id="KW-0472">Membrane</keyword>
<dbReference type="CDD" id="cd08977">
    <property type="entry name" value="SusD"/>
    <property type="match status" value="1"/>
</dbReference>
<dbReference type="InterPro" id="IPR012944">
    <property type="entry name" value="SusD_RagB_dom"/>
</dbReference>
<keyword evidence="5" id="KW-0998">Cell outer membrane</keyword>
<dbReference type="AlphaFoldDB" id="A0AAE3MNY6"/>
<dbReference type="RefSeq" id="WP_266014357.1">
    <property type="nucleotide sequence ID" value="NZ_JAPFQP010000004.1"/>
</dbReference>
<feature type="domain" description="RagB/SusD" evidence="7">
    <location>
        <begin position="340"/>
        <end position="427"/>
    </location>
</feature>
<comment type="caution">
    <text evidence="9">The sequence shown here is derived from an EMBL/GenBank/DDBJ whole genome shotgun (WGS) entry which is preliminary data.</text>
</comment>
<evidence type="ECO:0000256" key="3">
    <source>
        <dbReference type="ARBA" id="ARBA00022729"/>
    </source>
</evidence>
<feature type="chain" id="PRO_5042128169" evidence="6">
    <location>
        <begin position="29"/>
        <end position="455"/>
    </location>
</feature>
<feature type="domain" description="SusD-like N-terminal" evidence="8">
    <location>
        <begin position="28"/>
        <end position="234"/>
    </location>
</feature>
<dbReference type="Pfam" id="PF14322">
    <property type="entry name" value="SusD-like_3"/>
    <property type="match status" value="1"/>
</dbReference>
<keyword evidence="3 6" id="KW-0732">Signal</keyword>
<feature type="signal peptide" evidence="6">
    <location>
        <begin position="1"/>
        <end position="28"/>
    </location>
</feature>
<reference evidence="9" key="1">
    <citation type="submission" date="2022-11" db="EMBL/GenBank/DDBJ databases">
        <title>The characterization of three novel Bacteroidetes species and genomic analysis of their roles in tidal elemental geochemical cycles.</title>
        <authorList>
            <person name="Ma K.-J."/>
        </authorList>
    </citation>
    <scope>NUCLEOTIDE SEQUENCE</scope>
    <source>
        <strain evidence="9">M415</strain>
    </source>
</reference>
<accession>A0AAE3MNY6</accession>
<evidence type="ECO:0000259" key="7">
    <source>
        <dbReference type="Pfam" id="PF07980"/>
    </source>
</evidence>
<evidence type="ECO:0000256" key="2">
    <source>
        <dbReference type="ARBA" id="ARBA00006275"/>
    </source>
</evidence>
<dbReference type="EMBL" id="JAPFQP010000004">
    <property type="protein sequence ID" value="MCX2720354.1"/>
    <property type="molecule type" value="Genomic_DNA"/>
</dbReference>
<evidence type="ECO:0000256" key="4">
    <source>
        <dbReference type="ARBA" id="ARBA00023136"/>
    </source>
</evidence>
<protein>
    <submittedName>
        <fullName evidence="9">RagB/SusD family nutrient uptake outer membrane protein</fullName>
    </submittedName>
</protein>
<keyword evidence="10" id="KW-1185">Reference proteome</keyword>
<gene>
    <name evidence="9" type="ORF">OO016_12130</name>
</gene>
<sequence length="455" mass="49530">MKRTIYISKLLSLLVVASLFLVSCESELETEPAQSISTDVALGSEENIKNILIGVYAEIGNDASLGGSSQIMADLLGTVDEVSWNGTFADPREFLNKNILVTNGFVEGAWDNNYETINQANLVIDNISAVESSQEEADRVEGEAKFLRAMAYFDLVRLFAPAFEAGQANTQLGVPLRLQGITDFSQDLDIARSSVADVYNQIISDLNDAYSLLPADNAEFADRYSAQALLARVYFQQGNYAAARDAADDVLTNSGHALAASFDGAFNNDADGVEDLFTLQVTNQSGDNDFIVFYASQSNGGRGGDISIEQAYLDLFDDPADFRLSFNYISPDNGLILTSKYTNQFGNVPVLRIGEMHLIRAESNFREGTSIGLDPLVEINALRGRSNAGPLAALDLDVFFNERQLELAFEGHLIHDVKRTQGTIGGLSWNDASLVLPIPQSEMDTNGLMEQNAGY</sequence>
<evidence type="ECO:0000256" key="6">
    <source>
        <dbReference type="SAM" id="SignalP"/>
    </source>
</evidence>
<comment type="subcellular location">
    <subcellularLocation>
        <location evidence="1">Cell outer membrane</location>
    </subcellularLocation>
</comment>
<comment type="similarity">
    <text evidence="2">Belongs to the SusD family.</text>
</comment>
<evidence type="ECO:0000259" key="8">
    <source>
        <dbReference type="Pfam" id="PF14322"/>
    </source>
</evidence>
<dbReference type="GO" id="GO:0009279">
    <property type="term" value="C:cell outer membrane"/>
    <property type="evidence" value="ECO:0007669"/>
    <property type="project" value="UniProtKB-SubCell"/>
</dbReference>
<evidence type="ECO:0000313" key="9">
    <source>
        <dbReference type="EMBL" id="MCX2720354.1"/>
    </source>
</evidence>
<evidence type="ECO:0000256" key="5">
    <source>
        <dbReference type="ARBA" id="ARBA00023237"/>
    </source>
</evidence>
<dbReference type="InterPro" id="IPR011990">
    <property type="entry name" value="TPR-like_helical_dom_sf"/>
</dbReference>